<dbReference type="SMART" id="SM00642">
    <property type="entry name" value="Aamy"/>
    <property type="match status" value="1"/>
</dbReference>
<dbReference type="InterPro" id="IPR026444">
    <property type="entry name" value="Secre_tail"/>
</dbReference>
<proteinExistence type="predicted"/>
<dbReference type="GO" id="GO:0005975">
    <property type="term" value="P:carbohydrate metabolic process"/>
    <property type="evidence" value="ECO:0007669"/>
    <property type="project" value="InterPro"/>
</dbReference>
<dbReference type="Gene3D" id="3.20.20.80">
    <property type="entry name" value="Glycosidases"/>
    <property type="match status" value="1"/>
</dbReference>
<dbReference type="SUPFAM" id="SSF51445">
    <property type="entry name" value="(Trans)glycosidases"/>
    <property type="match status" value="1"/>
</dbReference>
<dbReference type="RefSeq" id="WP_183412884.1">
    <property type="nucleotide sequence ID" value="NZ_JACHYB010000001.1"/>
</dbReference>
<dbReference type="InterPro" id="IPR006047">
    <property type="entry name" value="GH13_cat_dom"/>
</dbReference>
<dbReference type="PANTHER" id="PTHR43002">
    <property type="entry name" value="GLYCOGEN DEBRANCHING ENZYME"/>
    <property type="match status" value="1"/>
</dbReference>
<feature type="signal peptide" evidence="1">
    <location>
        <begin position="1"/>
        <end position="22"/>
    </location>
</feature>
<evidence type="ECO:0000256" key="1">
    <source>
        <dbReference type="SAM" id="SignalP"/>
    </source>
</evidence>
<dbReference type="AlphaFoldDB" id="A0A7W5H262"/>
<accession>A0A7W5H262</accession>
<evidence type="ECO:0000313" key="4">
    <source>
        <dbReference type="Proteomes" id="UP000544222"/>
    </source>
</evidence>
<dbReference type="NCBIfam" id="TIGR04183">
    <property type="entry name" value="Por_Secre_tail"/>
    <property type="match status" value="1"/>
</dbReference>
<dbReference type="InterPro" id="IPR017853">
    <property type="entry name" value="GH"/>
</dbReference>
<protein>
    <recommendedName>
        <fullName evidence="2">Glycosyl hydrolase family 13 catalytic domain-containing protein</fullName>
    </recommendedName>
</protein>
<dbReference type="Pfam" id="PF18962">
    <property type="entry name" value="Por_Secre_tail"/>
    <property type="match status" value="1"/>
</dbReference>
<sequence>MKQHLLFFFVAIFSLSTTLLDAQVTTNPPIVIQQSGSAVTVIFNDSTVSSLSGTAGPIYAHTGVITPGSTNSDDWKYVLTPWPNGSNSSLANTTANTLTAVAGSKYKWQLSISPDINTYYGIPADTIVKQLAFVFRTADGSAQTSNIYVPVFQPGLNLQIASPTNNALVPLNTATTITANASNGTNSCNMYLYTGTTSTANIASGTPIAQGTNINTLTTSYTYSTAGNYYIIAKVVSNSVTMYDTTYVCVPKPQVVAARPSGLKEGVTVNSDGSVTFCFSLGYDGTVVQGNTQVFLLGDFNNFKLDNNYMMNRQAESSTYGVPVYFYWLTVKGLNDTTEYAYQYYVTGLKGPGASAVRVGDPYCQKILDPNNDQYINQTYTIYPNLRKYPSSLTSGILSCFRIDSTNYRYQWQDPTFKAPPQSQLTIYEMLFRDFTTQGSVQAAIQKLDYLKSLGVNAVELMPIMEFDGNNSWGYNPNFYFAPDKAYGPENEYKLFIDECHKRGMAVILDVVFNHTWGLSPYCMVYWDAANNRPAPTNPYYNALAPHPYSVGNDIKHTYAPVKAWLSRALQFWLENYHVDGFRFDLSKGFTQTVSVGSPMATSSTTIQCSDYDQSRVNNIETYINAVKTVNPKAYCILEHFCVDQEEDTLAAHGAMLWRNVSGSFDQAAMGYSSGSDFSPLASASQSGGTVTLPTNRVSYAESHDEYRMGYKAITWGVTDVQDTTNVMKQLAVCGAFVFLGPGPRMMWEFGELGADYNSKDASGNNITSPVPAMWNYLNIPARKTLHDTYAKILNFRDEYPTLFSNPVAWNWQVSTSDWSSGRRIYLTNDTITAIILGNFTGTGSITAYPAFGKTGTWYDLITGQSLNVTDPNMSLTLPEFGLRVYTDQPVNLPINTAVTSTTVDKVHIYPNPTSDELFVTGNNAKSIEIMNLSGMEVLNQPFESNSISLSSLPSGMYIGRIHFDDGTVQVVKVSKK</sequence>
<organism evidence="3 4">
    <name type="scientific">Microbacter margulisiae</name>
    <dbReference type="NCBI Taxonomy" id="1350067"/>
    <lineage>
        <taxon>Bacteria</taxon>
        <taxon>Pseudomonadati</taxon>
        <taxon>Bacteroidota</taxon>
        <taxon>Bacteroidia</taxon>
        <taxon>Bacteroidales</taxon>
        <taxon>Porphyromonadaceae</taxon>
        <taxon>Microbacter</taxon>
    </lineage>
</organism>
<dbReference type="Proteomes" id="UP000544222">
    <property type="component" value="Unassembled WGS sequence"/>
</dbReference>
<keyword evidence="1" id="KW-0732">Signal</keyword>
<feature type="chain" id="PRO_5031279561" description="Glycosyl hydrolase family 13 catalytic domain-containing protein" evidence="1">
    <location>
        <begin position="23"/>
        <end position="977"/>
    </location>
</feature>
<reference evidence="3 4" key="1">
    <citation type="submission" date="2020-08" db="EMBL/GenBank/DDBJ databases">
        <title>Genomic Encyclopedia of Type Strains, Phase IV (KMG-IV): sequencing the most valuable type-strain genomes for metagenomic binning, comparative biology and taxonomic classification.</title>
        <authorList>
            <person name="Goeker M."/>
        </authorList>
    </citation>
    <scope>NUCLEOTIDE SEQUENCE [LARGE SCALE GENOMIC DNA]</scope>
    <source>
        <strain evidence="3 4">DSM 27471</strain>
    </source>
</reference>
<dbReference type="EMBL" id="JACHYB010000001">
    <property type="protein sequence ID" value="MBB3187071.1"/>
    <property type="molecule type" value="Genomic_DNA"/>
</dbReference>
<dbReference type="CDD" id="cd11350">
    <property type="entry name" value="AmyAc_4"/>
    <property type="match status" value="1"/>
</dbReference>
<keyword evidence="4" id="KW-1185">Reference proteome</keyword>
<evidence type="ECO:0000259" key="2">
    <source>
        <dbReference type="SMART" id="SM00642"/>
    </source>
</evidence>
<dbReference type="Pfam" id="PF00128">
    <property type="entry name" value="Alpha-amylase"/>
    <property type="match status" value="1"/>
</dbReference>
<feature type="domain" description="Glycosyl hydrolase family 13 catalytic" evidence="2">
    <location>
        <begin position="426"/>
        <end position="797"/>
    </location>
</feature>
<comment type="caution">
    <text evidence="3">The sequence shown here is derived from an EMBL/GenBank/DDBJ whole genome shotgun (WGS) entry which is preliminary data.</text>
</comment>
<name>A0A7W5H262_9PORP</name>
<evidence type="ECO:0000313" key="3">
    <source>
        <dbReference type="EMBL" id="MBB3187071.1"/>
    </source>
</evidence>
<gene>
    <name evidence="3" type="ORF">FHX64_001234</name>
</gene>